<feature type="compositionally biased region" description="Low complexity" evidence="1">
    <location>
        <begin position="75"/>
        <end position="100"/>
    </location>
</feature>
<feature type="compositionally biased region" description="Low complexity" evidence="1">
    <location>
        <begin position="339"/>
        <end position="350"/>
    </location>
</feature>
<feature type="compositionally biased region" description="Polar residues" evidence="1">
    <location>
        <begin position="1"/>
        <end position="11"/>
    </location>
</feature>
<feature type="compositionally biased region" description="Polar residues" evidence="1">
    <location>
        <begin position="56"/>
        <end position="74"/>
    </location>
</feature>
<reference evidence="2" key="1">
    <citation type="journal article" date="2020" name="Stud. Mycol.">
        <title>101 Dothideomycetes genomes: a test case for predicting lifestyles and emergence of pathogens.</title>
        <authorList>
            <person name="Haridas S."/>
            <person name="Albert R."/>
            <person name="Binder M."/>
            <person name="Bloem J."/>
            <person name="Labutti K."/>
            <person name="Salamov A."/>
            <person name="Andreopoulos B."/>
            <person name="Baker S."/>
            <person name="Barry K."/>
            <person name="Bills G."/>
            <person name="Bluhm B."/>
            <person name="Cannon C."/>
            <person name="Castanera R."/>
            <person name="Culley D."/>
            <person name="Daum C."/>
            <person name="Ezra D."/>
            <person name="Gonzalez J."/>
            <person name="Henrissat B."/>
            <person name="Kuo A."/>
            <person name="Liang C."/>
            <person name="Lipzen A."/>
            <person name="Lutzoni F."/>
            <person name="Magnuson J."/>
            <person name="Mondo S."/>
            <person name="Nolan M."/>
            <person name="Ohm R."/>
            <person name="Pangilinan J."/>
            <person name="Park H.-J."/>
            <person name="Ramirez L."/>
            <person name="Alfaro M."/>
            <person name="Sun H."/>
            <person name="Tritt A."/>
            <person name="Yoshinaga Y."/>
            <person name="Zwiers L.-H."/>
            <person name="Turgeon B."/>
            <person name="Goodwin S."/>
            <person name="Spatafora J."/>
            <person name="Crous P."/>
            <person name="Grigoriev I."/>
        </authorList>
    </citation>
    <scope>NUCLEOTIDE SEQUENCE</scope>
    <source>
        <strain evidence="2">CBS 123094</strain>
    </source>
</reference>
<name>A0A6A5X2Q9_9PLEO</name>
<dbReference type="AlphaFoldDB" id="A0A6A5X2Q9"/>
<protein>
    <submittedName>
        <fullName evidence="2">Uncharacterized protein</fullName>
    </submittedName>
</protein>
<keyword evidence="3" id="KW-1185">Reference proteome</keyword>
<gene>
    <name evidence="2" type="ORF">P154DRAFT_529891</name>
</gene>
<feature type="compositionally biased region" description="Pro residues" evidence="1">
    <location>
        <begin position="351"/>
        <end position="366"/>
    </location>
</feature>
<dbReference type="Proteomes" id="UP000799779">
    <property type="component" value="Unassembled WGS sequence"/>
</dbReference>
<sequence>MAKNTDSNNTKGRNHGRGRAPRSESPPPRPIVTYQQGTSVRVLDPVYSTGYYLVSSKTTSEAKPSAKPTNYSPHASNANTGTASAATTAPRNTRNTPTAAHIPASLIANTRNPSTTKIPTTRTGPKPPTSQRTERPHVLTTPAAGPGGPTPSIPVTYQSTALREPRPYTFSNPPRFMTANWRQGRDAKEKLESDGFANLREQTTSPTLERVRKLREEEMEKYMEVGEKEILEKWEREMKERMGMDEEFRKEMEDEFRREIEGSVRKEVAEEVRKERVEREMEEKFRKERWERGMREKEWKERVEGREKVEKERSEEGLIASGKSKKTALKPTYADVLQAATSTSPSATPTPTAPNPSSIPLPPTPPKKTLVLKQTLPKDTEDTPSPEPSPQSPPSHTSLSDEEYEIIDDEAIDEDYQTVDAGGESMENGDGIKRWFGLWRR</sequence>
<feature type="compositionally biased region" description="Polar residues" evidence="1">
    <location>
        <begin position="107"/>
        <end position="123"/>
    </location>
</feature>
<feature type="compositionally biased region" description="Acidic residues" evidence="1">
    <location>
        <begin position="400"/>
        <end position="417"/>
    </location>
</feature>
<feature type="region of interest" description="Disordered" evidence="1">
    <location>
        <begin position="1"/>
        <end position="43"/>
    </location>
</feature>
<evidence type="ECO:0000313" key="2">
    <source>
        <dbReference type="EMBL" id="KAF2006206.1"/>
    </source>
</evidence>
<dbReference type="EMBL" id="ML977560">
    <property type="protein sequence ID" value="KAF2006206.1"/>
    <property type="molecule type" value="Genomic_DNA"/>
</dbReference>
<feature type="region of interest" description="Disordered" evidence="1">
    <location>
        <begin position="56"/>
        <end position="156"/>
    </location>
</feature>
<organism evidence="2 3">
    <name type="scientific">Amniculicola lignicola CBS 123094</name>
    <dbReference type="NCBI Taxonomy" id="1392246"/>
    <lineage>
        <taxon>Eukaryota</taxon>
        <taxon>Fungi</taxon>
        <taxon>Dikarya</taxon>
        <taxon>Ascomycota</taxon>
        <taxon>Pezizomycotina</taxon>
        <taxon>Dothideomycetes</taxon>
        <taxon>Pleosporomycetidae</taxon>
        <taxon>Pleosporales</taxon>
        <taxon>Amniculicolaceae</taxon>
        <taxon>Amniculicola</taxon>
    </lineage>
</organism>
<evidence type="ECO:0000313" key="3">
    <source>
        <dbReference type="Proteomes" id="UP000799779"/>
    </source>
</evidence>
<proteinExistence type="predicted"/>
<feature type="region of interest" description="Disordered" evidence="1">
    <location>
        <begin position="268"/>
        <end position="441"/>
    </location>
</feature>
<feature type="compositionally biased region" description="Basic and acidic residues" evidence="1">
    <location>
        <begin position="268"/>
        <end position="316"/>
    </location>
</feature>
<accession>A0A6A5X2Q9</accession>
<evidence type="ECO:0000256" key="1">
    <source>
        <dbReference type="SAM" id="MobiDB-lite"/>
    </source>
</evidence>